<evidence type="ECO:0000256" key="1">
    <source>
        <dbReference type="SAM" id="Phobius"/>
    </source>
</evidence>
<organism evidence="2">
    <name type="scientific">Arundo donax</name>
    <name type="common">Giant reed</name>
    <name type="synonym">Donax arundinaceus</name>
    <dbReference type="NCBI Taxonomy" id="35708"/>
    <lineage>
        <taxon>Eukaryota</taxon>
        <taxon>Viridiplantae</taxon>
        <taxon>Streptophyta</taxon>
        <taxon>Embryophyta</taxon>
        <taxon>Tracheophyta</taxon>
        <taxon>Spermatophyta</taxon>
        <taxon>Magnoliopsida</taxon>
        <taxon>Liliopsida</taxon>
        <taxon>Poales</taxon>
        <taxon>Poaceae</taxon>
        <taxon>PACMAD clade</taxon>
        <taxon>Arundinoideae</taxon>
        <taxon>Arundineae</taxon>
        <taxon>Arundo</taxon>
    </lineage>
</organism>
<dbReference type="EMBL" id="GBRH01182691">
    <property type="protein sequence ID" value="JAE15205.1"/>
    <property type="molecule type" value="Transcribed_RNA"/>
</dbReference>
<accession>A0A0A9FQU0</accession>
<name>A0A0A9FQU0_ARUDO</name>
<keyword evidence="1" id="KW-0812">Transmembrane</keyword>
<evidence type="ECO:0000313" key="2">
    <source>
        <dbReference type="EMBL" id="JAE15205.1"/>
    </source>
</evidence>
<feature type="transmembrane region" description="Helical" evidence="1">
    <location>
        <begin position="12"/>
        <end position="38"/>
    </location>
</feature>
<proteinExistence type="predicted"/>
<reference evidence="2" key="1">
    <citation type="submission" date="2014-09" db="EMBL/GenBank/DDBJ databases">
        <authorList>
            <person name="Magalhaes I.L.F."/>
            <person name="Oliveira U."/>
            <person name="Santos F.R."/>
            <person name="Vidigal T.H.D.A."/>
            <person name="Brescovit A.D."/>
            <person name="Santos A.J."/>
        </authorList>
    </citation>
    <scope>NUCLEOTIDE SEQUENCE</scope>
    <source>
        <tissue evidence="2">Shoot tissue taken approximately 20 cm above the soil surface</tissue>
    </source>
</reference>
<protein>
    <submittedName>
        <fullName evidence="2">Uncharacterized protein</fullName>
    </submittedName>
</protein>
<reference evidence="2" key="2">
    <citation type="journal article" date="2015" name="Data Brief">
        <title>Shoot transcriptome of the giant reed, Arundo donax.</title>
        <authorList>
            <person name="Barrero R.A."/>
            <person name="Guerrero F.D."/>
            <person name="Moolhuijzen P."/>
            <person name="Goolsby J.A."/>
            <person name="Tidwell J."/>
            <person name="Bellgard S.E."/>
            <person name="Bellgard M.I."/>
        </authorList>
    </citation>
    <scope>NUCLEOTIDE SEQUENCE</scope>
    <source>
        <tissue evidence="2">Shoot tissue taken approximately 20 cm above the soil surface</tissue>
    </source>
</reference>
<keyword evidence="1" id="KW-1133">Transmembrane helix</keyword>
<dbReference type="AlphaFoldDB" id="A0A0A9FQU0"/>
<sequence>MFVEDVSIQTVWGLVVRIIYSVIISAPCVSASNSLVCYSRTASYKLKKMAKELLSQLVRNLLHLLRCQQRISFNKYY</sequence>
<keyword evidence="1" id="KW-0472">Membrane</keyword>